<comment type="caution">
    <text evidence="1">The sequence shown here is derived from an EMBL/GenBank/DDBJ whole genome shotgun (WGS) entry which is preliminary data.</text>
</comment>
<accession>A0ABT9LFB8</accession>
<keyword evidence="2" id="KW-1185">Reference proteome</keyword>
<evidence type="ECO:0000313" key="2">
    <source>
        <dbReference type="Proteomes" id="UP001231675"/>
    </source>
</evidence>
<reference evidence="1 2" key="1">
    <citation type="submission" date="2023-07" db="EMBL/GenBank/DDBJ databases">
        <title>Sequencing the genomes of 1000 actinobacteria strains.</title>
        <authorList>
            <person name="Klenk H.-P."/>
        </authorList>
    </citation>
    <scope>NUCLEOTIDE SEQUENCE [LARGE SCALE GENOMIC DNA]</scope>
    <source>
        <strain evidence="1 2">DSM 40229</strain>
    </source>
</reference>
<dbReference type="RefSeq" id="WP_189414630.1">
    <property type="nucleotide sequence ID" value="NZ_BMSM01000003.1"/>
</dbReference>
<protein>
    <submittedName>
        <fullName evidence="1">Uncharacterized protein</fullName>
    </submittedName>
</protein>
<name>A0ABT9LFB8_STRGD</name>
<dbReference type="EMBL" id="JAURUD010000001">
    <property type="protein sequence ID" value="MDP9682348.1"/>
    <property type="molecule type" value="Genomic_DNA"/>
</dbReference>
<proteinExistence type="predicted"/>
<dbReference type="Proteomes" id="UP001231675">
    <property type="component" value="Unassembled WGS sequence"/>
</dbReference>
<dbReference type="GeneID" id="91551801"/>
<organism evidence="1 2">
    <name type="scientific">Streptomyces griseoviridis</name>
    <dbReference type="NCBI Taxonomy" id="45398"/>
    <lineage>
        <taxon>Bacteria</taxon>
        <taxon>Bacillati</taxon>
        <taxon>Actinomycetota</taxon>
        <taxon>Actinomycetes</taxon>
        <taxon>Kitasatosporales</taxon>
        <taxon>Streptomycetaceae</taxon>
        <taxon>Streptomyces</taxon>
    </lineage>
</organism>
<sequence length="57" mass="6455">MSPAERAFLALAEHCTACPVCSPADRRPASERDRCETAEDLARAHGRLRREEYRRAV</sequence>
<gene>
    <name evidence="1" type="ORF">J2S47_002850</name>
</gene>
<evidence type="ECO:0000313" key="1">
    <source>
        <dbReference type="EMBL" id="MDP9682348.1"/>
    </source>
</evidence>